<sequence>MELHFTGEVWYWRGPSPFHFVTVPDDASDAIADVASLVTYGWGMIPVTGRIGSTEFTTSLWPKDGGYIVPIKKAVQIAQSIDVGDDVDVELVIEVQAP</sequence>
<dbReference type="InterPro" id="IPR015018">
    <property type="entry name" value="DUF1905"/>
</dbReference>
<reference evidence="2" key="1">
    <citation type="journal article" date="2019" name="Int. J. Syst. Evol. Microbiol.">
        <title>The Global Catalogue of Microorganisms (GCM) 10K type strain sequencing project: providing services to taxonomists for standard genome sequencing and annotation.</title>
        <authorList>
            <consortium name="The Broad Institute Genomics Platform"/>
            <consortium name="The Broad Institute Genome Sequencing Center for Infectious Disease"/>
            <person name="Wu L."/>
            <person name="Ma J."/>
        </authorList>
    </citation>
    <scope>NUCLEOTIDE SEQUENCE [LARGE SCALE GENOMIC DNA]</scope>
    <source>
        <strain evidence="2">NBRC 108728</strain>
    </source>
</reference>
<dbReference type="Pfam" id="PF08922">
    <property type="entry name" value="DUF1905"/>
    <property type="match status" value="1"/>
</dbReference>
<dbReference type="EMBL" id="AP027732">
    <property type="protein sequence ID" value="BDZ50799.1"/>
    <property type="molecule type" value="Genomic_DNA"/>
</dbReference>
<accession>A0ABM8GQR4</accession>
<dbReference type="SUPFAM" id="SSF141694">
    <property type="entry name" value="AF2212/PG0164-like"/>
    <property type="match status" value="1"/>
</dbReference>
<dbReference type="InterPro" id="IPR037079">
    <property type="entry name" value="AF2212/PG0164-like_sf"/>
</dbReference>
<protein>
    <recommendedName>
        <fullName evidence="3">DUF1905 domain-containing protein</fullName>
    </recommendedName>
</protein>
<evidence type="ECO:0008006" key="3">
    <source>
        <dbReference type="Google" id="ProtNLM"/>
    </source>
</evidence>
<dbReference type="Proteomes" id="UP001321486">
    <property type="component" value="Chromosome"/>
</dbReference>
<name>A0ABM8GQR4_9MICO</name>
<evidence type="ECO:0000313" key="1">
    <source>
        <dbReference type="EMBL" id="BDZ50799.1"/>
    </source>
</evidence>
<keyword evidence="2" id="KW-1185">Reference proteome</keyword>
<gene>
    <name evidence="1" type="ORF">GCM10025867_30400</name>
</gene>
<dbReference type="Gene3D" id="2.40.30.100">
    <property type="entry name" value="AF2212/PG0164-like"/>
    <property type="match status" value="1"/>
</dbReference>
<evidence type="ECO:0000313" key="2">
    <source>
        <dbReference type="Proteomes" id="UP001321486"/>
    </source>
</evidence>
<dbReference type="RefSeq" id="WP_286343725.1">
    <property type="nucleotide sequence ID" value="NZ_AP027732.1"/>
</dbReference>
<proteinExistence type="predicted"/>
<organism evidence="1 2">
    <name type="scientific">Frondihabitans sucicola</name>
    <dbReference type="NCBI Taxonomy" id="1268041"/>
    <lineage>
        <taxon>Bacteria</taxon>
        <taxon>Bacillati</taxon>
        <taxon>Actinomycetota</taxon>
        <taxon>Actinomycetes</taxon>
        <taxon>Micrococcales</taxon>
        <taxon>Microbacteriaceae</taxon>
        <taxon>Frondihabitans</taxon>
    </lineage>
</organism>